<dbReference type="Gene3D" id="3.40.20.10">
    <property type="entry name" value="Severin"/>
    <property type="match status" value="2"/>
</dbReference>
<dbReference type="InterPro" id="IPR007123">
    <property type="entry name" value="Gelsolin-like_dom"/>
</dbReference>
<dbReference type="Proteomes" id="UP001367676">
    <property type="component" value="Unassembled WGS sequence"/>
</dbReference>
<dbReference type="SMART" id="SM00262">
    <property type="entry name" value="GEL"/>
    <property type="match status" value="2"/>
</dbReference>
<evidence type="ECO:0000259" key="3">
    <source>
        <dbReference type="Pfam" id="PF00626"/>
    </source>
</evidence>
<organism evidence="4 5">
    <name type="scientific">Parthenolecanium corni</name>
    <dbReference type="NCBI Taxonomy" id="536013"/>
    <lineage>
        <taxon>Eukaryota</taxon>
        <taxon>Metazoa</taxon>
        <taxon>Ecdysozoa</taxon>
        <taxon>Arthropoda</taxon>
        <taxon>Hexapoda</taxon>
        <taxon>Insecta</taxon>
        <taxon>Pterygota</taxon>
        <taxon>Neoptera</taxon>
        <taxon>Paraneoptera</taxon>
        <taxon>Hemiptera</taxon>
        <taxon>Sternorrhyncha</taxon>
        <taxon>Coccoidea</taxon>
        <taxon>Coccidae</taxon>
        <taxon>Parthenolecanium</taxon>
    </lineage>
</organism>
<comment type="caution">
    <text evidence="4">The sequence shown here is derived from an EMBL/GenBank/DDBJ whole genome shotgun (WGS) entry which is preliminary data.</text>
</comment>
<dbReference type="GO" id="GO:0005737">
    <property type="term" value="C:cytoplasm"/>
    <property type="evidence" value="ECO:0007669"/>
    <property type="project" value="TreeGrafter"/>
</dbReference>
<evidence type="ECO:0000256" key="2">
    <source>
        <dbReference type="SAM" id="SignalP"/>
    </source>
</evidence>
<feature type="signal peptide" evidence="2">
    <location>
        <begin position="1"/>
        <end position="28"/>
    </location>
</feature>
<evidence type="ECO:0000313" key="4">
    <source>
        <dbReference type="EMBL" id="KAK7580524.1"/>
    </source>
</evidence>
<protein>
    <recommendedName>
        <fullName evidence="3">Gelsolin-like domain-containing protein</fullName>
    </recommendedName>
</protein>
<accession>A0AAN9TEF8</accession>
<proteinExistence type="predicted"/>
<dbReference type="SUPFAM" id="SSF55753">
    <property type="entry name" value="Actin depolymerizing proteins"/>
    <property type="match status" value="2"/>
</dbReference>
<dbReference type="GO" id="GO:0051016">
    <property type="term" value="P:barbed-end actin filament capping"/>
    <property type="evidence" value="ECO:0007669"/>
    <property type="project" value="TreeGrafter"/>
</dbReference>
<feature type="domain" description="Gelsolin-like" evidence="3">
    <location>
        <begin position="184"/>
        <end position="257"/>
    </location>
</feature>
<dbReference type="GO" id="GO:0051014">
    <property type="term" value="P:actin filament severing"/>
    <property type="evidence" value="ECO:0007669"/>
    <property type="project" value="TreeGrafter"/>
</dbReference>
<dbReference type="GO" id="GO:0051015">
    <property type="term" value="F:actin filament binding"/>
    <property type="evidence" value="ECO:0007669"/>
    <property type="project" value="InterPro"/>
</dbReference>
<dbReference type="Pfam" id="PF00626">
    <property type="entry name" value="Gelsolin"/>
    <property type="match status" value="2"/>
</dbReference>
<dbReference type="EMBL" id="JBBCAQ010000034">
    <property type="protein sequence ID" value="KAK7580524.1"/>
    <property type="molecule type" value="Genomic_DNA"/>
</dbReference>
<keyword evidence="1" id="KW-0677">Repeat</keyword>
<dbReference type="GO" id="GO:0008154">
    <property type="term" value="P:actin polymerization or depolymerization"/>
    <property type="evidence" value="ECO:0007669"/>
    <property type="project" value="TreeGrafter"/>
</dbReference>
<dbReference type="PANTHER" id="PTHR11977">
    <property type="entry name" value="VILLIN"/>
    <property type="match status" value="1"/>
</dbReference>
<dbReference type="GO" id="GO:0005546">
    <property type="term" value="F:phosphatidylinositol-4,5-bisphosphate binding"/>
    <property type="evidence" value="ECO:0007669"/>
    <property type="project" value="TreeGrafter"/>
</dbReference>
<name>A0AAN9TEF8_9HEMI</name>
<dbReference type="AlphaFoldDB" id="A0AAN9TEF8"/>
<dbReference type="PANTHER" id="PTHR11977:SF123">
    <property type="entry name" value="GELSOLIN"/>
    <property type="match status" value="1"/>
</dbReference>
<feature type="chain" id="PRO_5043031094" description="Gelsolin-like domain-containing protein" evidence="2">
    <location>
        <begin position="29"/>
        <end position="271"/>
    </location>
</feature>
<dbReference type="InterPro" id="IPR029006">
    <property type="entry name" value="ADF-H/Gelsolin-like_dom_sf"/>
</dbReference>
<dbReference type="CDD" id="cd11289">
    <property type="entry name" value="gelsolin_S2_like"/>
    <property type="match status" value="1"/>
</dbReference>
<evidence type="ECO:0000313" key="5">
    <source>
        <dbReference type="Proteomes" id="UP001367676"/>
    </source>
</evidence>
<gene>
    <name evidence="4" type="ORF">V9T40_001153</name>
</gene>
<feature type="domain" description="Gelsolin-like" evidence="3">
    <location>
        <begin position="59"/>
        <end position="130"/>
    </location>
</feature>
<keyword evidence="5" id="KW-1185">Reference proteome</keyword>
<dbReference type="CDD" id="cd11292">
    <property type="entry name" value="gelsolin_S3_like"/>
    <property type="match status" value="1"/>
</dbReference>
<dbReference type="GO" id="GO:0015629">
    <property type="term" value="C:actin cytoskeleton"/>
    <property type="evidence" value="ECO:0007669"/>
    <property type="project" value="TreeGrafter"/>
</dbReference>
<reference evidence="4 5" key="1">
    <citation type="submission" date="2024-03" db="EMBL/GenBank/DDBJ databases">
        <title>Adaptation during the transition from Ophiocordyceps entomopathogen to insect associate is accompanied by gene loss and intensified selection.</title>
        <authorList>
            <person name="Ward C.M."/>
            <person name="Onetto C.A."/>
            <person name="Borneman A.R."/>
        </authorList>
    </citation>
    <scope>NUCLEOTIDE SEQUENCE [LARGE SCALE GENOMIC DNA]</scope>
    <source>
        <strain evidence="4">AWRI1</strain>
        <tissue evidence="4">Single Adult Female</tissue>
    </source>
</reference>
<sequence length="271" mass="30097">MGGQLNFSLMIPLISFLKILLYLPSCIRYLPGGVKSGFHHTDINPEGNKKLYQVKGKKNIRVTQVPVKVTSMNNGDCFILDSGSEIYVYCGEKSKRTERLTATQAANQIRDQDHNGRGHVTKIESGESSPEEFEKFFEVLGSGSLKEVAPAPAVDDDEAFEKKQDDNIVLYKVSDASGSLKVEKVGQKPLKKSSLVTDDCFILDTVTSGIYVWIGKKGTSTEKAEAMKNAQKFLKDNKYPDWTQIARVVEGGEPIAFKQYFSDWREASPLG</sequence>
<keyword evidence="2" id="KW-0732">Signal</keyword>
<dbReference type="InterPro" id="IPR007122">
    <property type="entry name" value="Villin/Gelsolin"/>
</dbReference>
<evidence type="ECO:0000256" key="1">
    <source>
        <dbReference type="ARBA" id="ARBA00022737"/>
    </source>
</evidence>